<dbReference type="RefSeq" id="WP_130107041.1">
    <property type="nucleotide sequence ID" value="NZ_CP025781.1"/>
</dbReference>
<organism evidence="1 2">
    <name type="scientific">Iodobacter fluviatilis</name>
    <dbReference type="NCBI Taxonomy" id="537"/>
    <lineage>
        <taxon>Bacteria</taxon>
        <taxon>Pseudomonadati</taxon>
        <taxon>Pseudomonadota</taxon>
        <taxon>Betaproteobacteria</taxon>
        <taxon>Neisseriales</taxon>
        <taxon>Chitinibacteraceae</taxon>
        <taxon>Iodobacter</taxon>
    </lineage>
</organism>
<sequence length="99" mass="11063">MKRQQTLQNTHHKICKQAHSSSSTRYFAGFLDSLQHYGMANKATEALSRPILRYKQAIFSKLIPPANTSRDLPDQSKTHTAINTAMSIALKISSLCNTT</sequence>
<dbReference type="EMBL" id="CP025781">
    <property type="protein sequence ID" value="QBC44504.1"/>
    <property type="molecule type" value="Genomic_DNA"/>
</dbReference>
<proteinExistence type="predicted"/>
<dbReference type="AlphaFoldDB" id="A0A7G3GBJ5"/>
<dbReference type="KEGG" id="ifl:C1H71_13830"/>
<keyword evidence="2" id="KW-1185">Reference proteome</keyword>
<evidence type="ECO:0000313" key="2">
    <source>
        <dbReference type="Proteomes" id="UP000515917"/>
    </source>
</evidence>
<dbReference type="Proteomes" id="UP000515917">
    <property type="component" value="Chromosome"/>
</dbReference>
<gene>
    <name evidence="1" type="ORF">C1H71_13830</name>
</gene>
<name>A0A7G3GBJ5_9NEIS</name>
<evidence type="ECO:0000313" key="1">
    <source>
        <dbReference type="EMBL" id="QBC44504.1"/>
    </source>
</evidence>
<accession>A0A7G3GBJ5</accession>
<protein>
    <submittedName>
        <fullName evidence="1">Uncharacterized protein</fullName>
    </submittedName>
</protein>
<reference evidence="1 2" key="1">
    <citation type="submission" date="2018-01" db="EMBL/GenBank/DDBJ databases">
        <title>Genome sequence of Iodobacter sp. strain PCH194 isolated from Indian Trans-Himalaya.</title>
        <authorList>
            <person name="Kumar V."/>
            <person name="Thakur V."/>
            <person name="Kumar S."/>
            <person name="Singh D."/>
        </authorList>
    </citation>
    <scope>NUCLEOTIDE SEQUENCE [LARGE SCALE GENOMIC DNA]</scope>
    <source>
        <strain evidence="1 2">PCH194</strain>
    </source>
</reference>